<dbReference type="RefSeq" id="WP_150569930.1">
    <property type="nucleotide sequence ID" value="NZ_CABVHF010000003.1"/>
</dbReference>
<evidence type="ECO:0000313" key="1">
    <source>
        <dbReference type="EMBL" id="VVM69289.1"/>
    </source>
</evidence>
<organism evidence="1 2">
    <name type="scientific">Pseudomonas fluorescens</name>
    <dbReference type="NCBI Taxonomy" id="294"/>
    <lineage>
        <taxon>Bacteria</taxon>
        <taxon>Pseudomonadati</taxon>
        <taxon>Pseudomonadota</taxon>
        <taxon>Gammaproteobacteria</taxon>
        <taxon>Pseudomonadales</taxon>
        <taxon>Pseudomonadaceae</taxon>
        <taxon>Pseudomonas</taxon>
    </lineage>
</organism>
<sequence length="235" mass="27640">MLNWITRLMGLRRRYRPPNHFEDIPGSYEPTLDDLRAETIEFERQIKAHIKQRTGKTPKGALGQLIHDVLPKYPKYPEHPEFWDEFLEEVKALKTLRNSIAHSDIAGLPSLPEMYQRFKRANDTLRPFTGCSVPRDRFTELRWERSKLNFKIDEQLLKLSERDVENLLIELHPASRGKVYFKQGKKIRSAVLQVEHDHRTYFIEGCEAFILNDQEAMALDDLLICFLGNLALRRP</sequence>
<reference evidence="1 2" key="1">
    <citation type="submission" date="2019-09" db="EMBL/GenBank/DDBJ databases">
        <authorList>
            <person name="Chandra G."/>
            <person name="Truman W A."/>
        </authorList>
    </citation>
    <scope>NUCLEOTIDE SEQUENCE [LARGE SCALE GENOMIC DNA]</scope>
    <source>
        <strain evidence="1">PS631</strain>
    </source>
</reference>
<dbReference type="AlphaFoldDB" id="A0A5E6RLL5"/>
<dbReference type="OrthoDB" id="6893637at2"/>
<name>A0A5E6RLL5_PSEFL</name>
<accession>A0A5E6RLL5</accession>
<proteinExistence type="predicted"/>
<dbReference type="Proteomes" id="UP000399692">
    <property type="component" value="Unassembled WGS sequence"/>
</dbReference>
<evidence type="ECO:0000313" key="2">
    <source>
        <dbReference type="Proteomes" id="UP000399692"/>
    </source>
</evidence>
<dbReference type="EMBL" id="CABVHF010000003">
    <property type="protein sequence ID" value="VVM69289.1"/>
    <property type="molecule type" value="Genomic_DNA"/>
</dbReference>
<protein>
    <submittedName>
        <fullName evidence="1">Uncharacterized protein</fullName>
    </submittedName>
</protein>
<gene>
    <name evidence="1" type="ORF">PS631_01719</name>
</gene>